<evidence type="ECO:0000313" key="1">
    <source>
        <dbReference type="EMBL" id="AEB85511.1"/>
    </source>
</evidence>
<evidence type="ECO:0008006" key="3">
    <source>
        <dbReference type="Google" id="ProtNLM"/>
    </source>
</evidence>
<organism evidence="1 2">
    <name type="scientific">Alicycliphilus denitrificans (strain DSM 14773 / CIP 107495 / K601)</name>
    <dbReference type="NCBI Taxonomy" id="596154"/>
    <lineage>
        <taxon>Bacteria</taxon>
        <taxon>Pseudomonadati</taxon>
        <taxon>Pseudomonadota</taxon>
        <taxon>Betaproteobacteria</taxon>
        <taxon>Burkholderiales</taxon>
        <taxon>Comamonadaceae</taxon>
        <taxon>Alicycliphilus</taxon>
    </lineage>
</organism>
<dbReference type="eggNOG" id="ENOG503309P">
    <property type="taxonomic scope" value="Bacteria"/>
</dbReference>
<dbReference type="RefSeq" id="WP_013722560.1">
    <property type="nucleotide sequence ID" value="NC_015422.1"/>
</dbReference>
<dbReference type="InterPro" id="IPR009061">
    <property type="entry name" value="DNA-bd_dom_put_sf"/>
</dbReference>
<dbReference type="STRING" id="596154.Alide2_3170"/>
<dbReference type="AlphaFoldDB" id="F4G7I1"/>
<reference evidence="1 2" key="2">
    <citation type="submission" date="2011-04" db="EMBL/GenBank/DDBJ databases">
        <title>Complete sequence of chromosome of Alicycliphilus denitrificans K601.</title>
        <authorList>
            <consortium name="US DOE Joint Genome Institute"/>
            <person name="Lucas S."/>
            <person name="Han J."/>
            <person name="Lapidus A."/>
            <person name="Cheng J.-F."/>
            <person name="Goodwin L."/>
            <person name="Pitluck S."/>
            <person name="Peters L."/>
            <person name="Zeytun A."/>
            <person name="Detter J.C."/>
            <person name="Han C."/>
            <person name="Tapia R."/>
            <person name="Land M."/>
            <person name="Hauser L."/>
            <person name="Kyrpides N."/>
            <person name="Ivanova N."/>
            <person name="Mikhailova N."/>
            <person name="Pagani I."/>
            <person name="Oosterkamp M."/>
            <person name="Pieper D."/>
            <person name="van Berkel W."/>
            <person name="Langenhoff A."/>
            <person name="Smidt H."/>
            <person name="Stams A."/>
            <person name="Woyke T."/>
        </authorList>
    </citation>
    <scope>NUCLEOTIDE SEQUENCE [LARGE SCALE GENOMIC DNA]</scope>
    <source>
        <strain evidence="2">DSM 14773 / CIP 107495 / K601</strain>
    </source>
</reference>
<evidence type="ECO:0000313" key="2">
    <source>
        <dbReference type="Proteomes" id="UP000007938"/>
    </source>
</evidence>
<gene>
    <name evidence="1" type="ordered locus">Alide2_3170</name>
</gene>
<sequence length="67" mass="7463">MANAITPLAQESRAALPTREAAHHLSRAQQTLRIWAMTGHPIQPLRVNGRLAWKTDDIRRLLGVEGV</sequence>
<dbReference type="HOGENOM" id="CLU_196498_0_0_4"/>
<keyword evidence="2" id="KW-1185">Reference proteome</keyword>
<dbReference type="KEGG" id="adk:Alide2_3170"/>
<dbReference type="OrthoDB" id="6615103at2"/>
<accession>F4G7I1</accession>
<dbReference type="SUPFAM" id="SSF46955">
    <property type="entry name" value="Putative DNA-binding domain"/>
    <property type="match status" value="1"/>
</dbReference>
<protein>
    <recommendedName>
        <fullName evidence="3">DNA-binding protein</fullName>
    </recommendedName>
</protein>
<reference evidence="1 2" key="1">
    <citation type="journal article" date="2011" name="J. Bacteriol.">
        <title>Genome Sequences of Alicycliphilus denitrificans Strains BC and K601T.</title>
        <authorList>
            <person name="Oosterkamp M.J."/>
            <person name="Veuskens T."/>
            <person name="Plugge C.M."/>
            <person name="Langenhoff A.A."/>
            <person name="Gerritse J."/>
            <person name="van Berkel W.J."/>
            <person name="Pieper D.H."/>
            <person name="Junca H."/>
            <person name="Goodwin L.A."/>
            <person name="Daligault H.E."/>
            <person name="Bruce D.C."/>
            <person name="Detter J.C."/>
            <person name="Tapia R."/>
            <person name="Han C.S."/>
            <person name="Land M.L."/>
            <person name="Hauser L.J."/>
            <person name="Smidt H."/>
            <person name="Stams A.J."/>
        </authorList>
    </citation>
    <scope>NUCLEOTIDE SEQUENCE [LARGE SCALE GENOMIC DNA]</scope>
    <source>
        <strain evidence="2">DSM 14773 / CIP 107495 / K601</strain>
    </source>
</reference>
<dbReference type="EMBL" id="CP002657">
    <property type="protein sequence ID" value="AEB85511.1"/>
    <property type="molecule type" value="Genomic_DNA"/>
</dbReference>
<dbReference type="Proteomes" id="UP000007938">
    <property type="component" value="Chromosome"/>
</dbReference>
<name>F4G7I1_ALIDK</name>
<proteinExistence type="predicted"/>